<gene>
    <name evidence="1" type="ORF">HYDPIDRAFT_115344</name>
</gene>
<dbReference type="Proteomes" id="UP000053820">
    <property type="component" value="Unassembled WGS sequence"/>
</dbReference>
<keyword evidence="2" id="KW-1185">Reference proteome</keyword>
<name>A0A0C9WC82_9AGAM</name>
<sequence>MGMLMSVMRLGPFRDLPHGIALGLSSTSYNGSLGMTWKSHILRAYKLSFIKEKFTFSQITPFVF</sequence>
<organism evidence="1 2">
    <name type="scientific">Hydnomerulius pinastri MD-312</name>
    <dbReference type="NCBI Taxonomy" id="994086"/>
    <lineage>
        <taxon>Eukaryota</taxon>
        <taxon>Fungi</taxon>
        <taxon>Dikarya</taxon>
        <taxon>Basidiomycota</taxon>
        <taxon>Agaricomycotina</taxon>
        <taxon>Agaricomycetes</taxon>
        <taxon>Agaricomycetidae</taxon>
        <taxon>Boletales</taxon>
        <taxon>Boletales incertae sedis</taxon>
        <taxon>Leucogyrophana</taxon>
    </lineage>
</organism>
<dbReference type="AlphaFoldDB" id="A0A0C9WC82"/>
<protein>
    <submittedName>
        <fullName evidence="1">Uncharacterized protein</fullName>
    </submittedName>
</protein>
<evidence type="ECO:0000313" key="2">
    <source>
        <dbReference type="Proteomes" id="UP000053820"/>
    </source>
</evidence>
<dbReference type="EMBL" id="KN839859">
    <property type="protein sequence ID" value="KIJ61866.1"/>
    <property type="molecule type" value="Genomic_DNA"/>
</dbReference>
<reference evidence="1 2" key="1">
    <citation type="submission" date="2014-04" db="EMBL/GenBank/DDBJ databases">
        <title>Evolutionary Origins and Diversification of the Mycorrhizal Mutualists.</title>
        <authorList>
            <consortium name="DOE Joint Genome Institute"/>
            <consortium name="Mycorrhizal Genomics Consortium"/>
            <person name="Kohler A."/>
            <person name="Kuo A."/>
            <person name="Nagy L.G."/>
            <person name="Floudas D."/>
            <person name="Copeland A."/>
            <person name="Barry K.W."/>
            <person name="Cichocki N."/>
            <person name="Veneault-Fourrey C."/>
            <person name="LaButti K."/>
            <person name="Lindquist E.A."/>
            <person name="Lipzen A."/>
            <person name="Lundell T."/>
            <person name="Morin E."/>
            <person name="Murat C."/>
            <person name="Riley R."/>
            <person name="Ohm R."/>
            <person name="Sun H."/>
            <person name="Tunlid A."/>
            <person name="Henrissat B."/>
            <person name="Grigoriev I.V."/>
            <person name="Hibbett D.S."/>
            <person name="Martin F."/>
        </authorList>
    </citation>
    <scope>NUCLEOTIDE SEQUENCE [LARGE SCALE GENOMIC DNA]</scope>
    <source>
        <strain evidence="1 2">MD-312</strain>
    </source>
</reference>
<accession>A0A0C9WC82</accession>
<proteinExistence type="predicted"/>
<dbReference type="HOGENOM" id="CLU_2867933_0_0_1"/>
<evidence type="ECO:0000313" key="1">
    <source>
        <dbReference type="EMBL" id="KIJ61866.1"/>
    </source>
</evidence>